<proteinExistence type="predicted"/>
<comment type="caution">
    <text evidence="1">The sequence shown here is derived from an EMBL/GenBank/DDBJ whole genome shotgun (WGS) entry which is preliminary data.</text>
</comment>
<evidence type="ECO:0000313" key="2">
    <source>
        <dbReference type="Proteomes" id="UP000583929"/>
    </source>
</evidence>
<reference evidence="1 2" key="1">
    <citation type="journal article" date="2020" name="bioRxiv">
        <title>Sequence and annotation of 42 cannabis genomes reveals extensive copy number variation in cannabinoid synthesis and pathogen resistance genes.</title>
        <authorList>
            <person name="Mckernan K.J."/>
            <person name="Helbert Y."/>
            <person name="Kane L.T."/>
            <person name="Ebling H."/>
            <person name="Zhang L."/>
            <person name="Liu B."/>
            <person name="Eaton Z."/>
            <person name="Mclaughlin S."/>
            <person name="Kingan S."/>
            <person name="Baybayan P."/>
            <person name="Concepcion G."/>
            <person name="Jordan M."/>
            <person name="Riva A."/>
            <person name="Barbazuk W."/>
            <person name="Harkins T."/>
        </authorList>
    </citation>
    <scope>NUCLEOTIDE SEQUENCE [LARGE SCALE GENOMIC DNA]</scope>
    <source>
        <strain evidence="2">cv. Jamaican Lion 4</strain>
        <tissue evidence="1">Leaf</tissue>
    </source>
</reference>
<dbReference type="PANTHER" id="PTHR48040">
    <property type="entry name" value="PLEIOTROPIC DRUG RESISTANCE PROTEIN 1-LIKE ISOFORM X1"/>
    <property type="match status" value="1"/>
</dbReference>
<name>A0A7J6EY32_CANSA</name>
<keyword evidence="2" id="KW-1185">Reference proteome</keyword>
<dbReference type="AlphaFoldDB" id="A0A7J6EY32"/>
<protein>
    <submittedName>
        <fullName evidence="1">Uncharacterized protein</fullName>
    </submittedName>
</protein>
<gene>
    <name evidence="1" type="ORF">G4B88_016079</name>
</gene>
<dbReference type="PANTHER" id="PTHR48040:SF13">
    <property type="entry name" value="ABC TRANSPORTER G FAMILY MEMBER 31"/>
    <property type="match status" value="1"/>
</dbReference>
<sequence>MIASIMTKKNRVYQTRREKAAGIKPDVEIDAFMKATATDGQQTNLITDYVLKISQLRLFLLPNGLELQ</sequence>
<accession>A0A7J6EY32</accession>
<organism evidence="1 2">
    <name type="scientific">Cannabis sativa</name>
    <name type="common">Hemp</name>
    <name type="synonym">Marijuana</name>
    <dbReference type="NCBI Taxonomy" id="3483"/>
    <lineage>
        <taxon>Eukaryota</taxon>
        <taxon>Viridiplantae</taxon>
        <taxon>Streptophyta</taxon>
        <taxon>Embryophyta</taxon>
        <taxon>Tracheophyta</taxon>
        <taxon>Spermatophyta</taxon>
        <taxon>Magnoliopsida</taxon>
        <taxon>eudicotyledons</taxon>
        <taxon>Gunneridae</taxon>
        <taxon>Pentapetalae</taxon>
        <taxon>rosids</taxon>
        <taxon>fabids</taxon>
        <taxon>Rosales</taxon>
        <taxon>Cannabaceae</taxon>
        <taxon>Cannabis</taxon>
    </lineage>
</organism>
<evidence type="ECO:0000313" key="1">
    <source>
        <dbReference type="EMBL" id="KAF4363268.1"/>
    </source>
</evidence>
<dbReference type="Proteomes" id="UP000583929">
    <property type="component" value="Unassembled WGS sequence"/>
</dbReference>
<dbReference type="EMBL" id="JAATIQ010000299">
    <property type="protein sequence ID" value="KAF4363268.1"/>
    <property type="molecule type" value="Genomic_DNA"/>
</dbReference>